<dbReference type="Pfam" id="PF03401">
    <property type="entry name" value="TctC"/>
    <property type="match status" value="1"/>
</dbReference>
<organism evidence="3 4">
    <name type="scientific">Rhodoplanes roseus</name>
    <dbReference type="NCBI Taxonomy" id="29409"/>
    <lineage>
        <taxon>Bacteria</taxon>
        <taxon>Pseudomonadati</taxon>
        <taxon>Pseudomonadota</taxon>
        <taxon>Alphaproteobacteria</taxon>
        <taxon>Hyphomicrobiales</taxon>
        <taxon>Nitrobacteraceae</taxon>
        <taxon>Rhodoplanes</taxon>
    </lineage>
</organism>
<evidence type="ECO:0008006" key="5">
    <source>
        <dbReference type="Google" id="ProtNLM"/>
    </source>
</evidence>
<sequence length="351" mass="37227">MPRQKHAGPTTTDRSERNDEFLGGTTLRTDIRAALAACAVVLACASADAQTYPARPIQVVVPFAGGSASDVVARLILDKMGTSMGQRFVVENRPGAGGNIGTQVVAAAAPDGYTLLYSASGPLAVNKTLMANLGYDPERDFAPITLSAVLPNVIVVNQKLPPKTVAELIDYAKARPKQLYYGSVGNGSSQHLAGAYFEQVTGVQMTHVPYRVTGQMVTDLIAGETQLSFQLLPNVQAALKAGQIRPLAVTSEKRLAALPDVPTTAEVGVKDYVAAAWFALLAPRGTPPEIIARLHKEYSAAIADPGLRERLLEIGAEPTVSSPDELARFISSEIVKWRDVVRNAGITAEGQ</sequence>
<evidence type="ECO:0000313" key="3">
    <source>
        <dbReference type="EMBL" id="RAI45104.1"/>
    </source>
</evidence>
<evidence type="ECO:0000313" key="4">
    <source>
        <dbReference type="Proteomes" id="UP000249130"/>
    </source>
</evidence>
<dbReference type="PIRSF" id="PIRSF017082">
    <property type="entry name" value="YflP"/>
    <property type="match status" value="1"/>
</dbReference>
<evidence type="ECO:0000256" key="1">
    <source>
        <dbReference type="ARBA" id="ARBA00006987"/>
    </source>
</evidence>
<keyword evidence="4" id="KW-1185">Reference proteome</keyword>
<protein>
    <recommendedName>
        <fullName evidence="5">LacI family transcriptional regulator</fullName>
    </recommendedName>
</protein>
<evidence type="ECO:0000256" key="2">
    <source>
        <dbReference type="SAM" id="MobiDB-lite"/>
    </source>
</evidence>
<dbReference type="PANTHER" id="PTHR42928">
    <property type="entry name" value="TRICARBOXYLATE-BINDING PROTEIN"/>
    <property type="match status" value="1"/>
</dbReference>
<dbReference type="CDD" id="cd13578">
    <property type="entry name" value="PBP2_Bug27"/>
    <property type="match status" value="1"/>
</dbReference>
<accession>A0A327L4M5</accession>
<dbReference type="EMBL" id="NPEX01000024">
    <property type="protein sequence ID" value="RAI45104.1"/>
    <property type="molecule type" value="Genomic_DNA"/>
</dbReference>
<dbReference type="Proteomes" id="UP000249130">
    <property type="component" value="Unassembled WGS sequence"/>
</dbReference>
<dbReference type="PANTHER" id="PTHR42928:SF5">
    <property type="entry name" value="BLR1237 PROTEIN"/>
    <property type="match status" value="1"/>
</dbReference>
<dbReference type="InterPro" id="IPR042100">
    <property type="entry name" value="Bug_dom1"/>
</dbReference>
<dbReference type="OrthoDB" id="7375033at2"/>
<dbReference type="Gene3D" id="3.40.190.10">
    <property type="entry name" value="Periplasmic binding protein-like II"/>
    <property type="match status" value="1"/>
</dbReference>
<dbReference type="InterPro" id="IPR005064">
    <property type="entry name" value="BUG"/>
</dbReference>
<dbReference type="Gene3D" id="3.40.190.150">
    <property type="entry name" value="Bordetella uptake gene, domain 1"/>
    <property type="match status" value="1"/>
</dbReference>
<comment type="similarity">
    <text evidence="1">Belongs to the UPF0065 (bug) family.</text>
</comment>
<proteinExistence type="inferred from homology"/>
<reference evidence="3 4" key="1">
    <citation type="submission" date="2017-07" db="EMBL/GenBank/DDBJ databases">
        <title>Draft Genome Sequences of Select Purple Nonsulfur Bacteria.</title>
        <authorList>
            <person name="Lasarre B."/>
            <person name="Mckinlay J.B."/>
        </authorList>
    </citation>
    <scope>NUCLEOTIDE SEQUENCE [LARGE SCALE GENOMIC DNA]</scope>
    <source>
        <strain evidence="3 4">DSM 5909</strain>
    </source>
</reference>
<gene>
    <name evidence="3" type="ORF">CH341_05590</name>
</gene>
<comment type="caution">
    <text evidence="3">The sequence shown here is derived from an EMBL/GenBank/DDBJ whole genome shotgun (WGS) entry which is preliminary data.</text>
</comment>
<feature type="region of interest" description="Disordered" evidence="2">
    <location>
        <begin position="1"/>
        <end position="21"/>
    </location>
</feature>
<dbReference type="AlphaFoldDB" id="A0A327L4M5"/>
<name>A0A327L4M5_9BRAD</name>
<dbReference type="SUPFAM" id="SSF53850">
    <property type="entry name" value="Periplasmic binding protein-like II"/>
    <property type="match status" value="1"/>
</dbReference>